<proteinExistence type="predicted"/>
<sequence>MTGRSASRSPACSVAVAEFLNAEFAYTEALRILAARASVDLDPLLALACPPGSDPVVYLADLSRQTLQPLSAALPPEQVTGTLPGRAFTTGQPTASARDGQARIWVPVLEQTARIGVLAVTLPDDGPAHLRQAELLGVFAGLILGGMIRVSDIPHIRRRAGHGVSLAASMQWDMLPPWSVRVSGGHVAGMLEPAYDIAGDTFDYAADDDTLHFAIIDGMGHGTGSTLLAALAVGAYRHARRAGSPLAEMHTAIDTGMAGVYDDLSFATGILGTLALGTGRLEWTCAGHPRPLLLRGRKVVAELDSDATLPFGLGTGTPVVAARDLEPGDAVLLYTDGVTDAHTPDGDLFGVDRLVDLLEQQAAGEQEPEELLRRVVGAVLEHQGGDLRDDATLVLLRWAGA</sequence>
<evidence type="ECO:0000313" key="3">
    <source>
        <dbReference type="EMBL" id="TVZ04927.1"/>
    </source>
</evidence>
<name>A0A6P2C1U0_9ACTN</name>
<reference evidence="3 4" key="1">
    <citation type="submission" date="2018-11" db="EMBL/GenBank/DDBJ databases">
        <title>Trebonia kvetii gen.nov., sp.nov., a novel acidophilic actinobacterium, and proposal of the new actinobacterial family Treboniaceae fam. nov.</title>
        <authorList>
            <person name="Rapoport D."/>
            <person name="Sagova-Mareckova M."/>
            <person name="Sedlacek I."/>
            <person name="Provaznik J."/>
            <person name="Kralova S."/>
            <person name="Pavlinic D."/>
            <person name="Benes V."/>
            <person name="Kopecky J."/>
        </authorList>
    </citation>
    <scope>NUCLEOTIDE SEQUENCE [LARGE SCALE GENOMIC DNA]</scope>
    <source>
        <strain evidence="3 4">15Tr583</strain>
    </source>
</reference>
<comment type="caution">
    <text evidence="3">The sequence shown here is derived from an EMBL/GenBank/DDBJ whole genome shotgun (WGS) entry which is preliminary data.</text>
</comment>
<dbReference type="PROSITE" id="PS51746">
    <property type="entry name" value="PPM_2"/>
    <property type="match status" value="1"/>
</dbReference>
<dbReference type="EMBL" id="RPFW01000002">
    <property type="protein sequence ID" value="TVZ04927.1"/>
    <property type="molecule type" value="Genomic_DNA"/>
</dbReference>
<keyword evidence="1" id="KW-0378">Hydrolase</keyword>
<dbReference type="OrthoDB" id="3280057at2"/>
<evidence type="ECO:0000313" key="4">
    <source>
        <dbReference type="Proteomes" id="UP000460272"/>
    </source>
</evidence>
<dbReference type="SUPFAM" id="SSF81606">
    <property type="entry name" value="PP2C-like"/>
    <property type="match status" value="1"/>
</dbReference>
<keyword evidence="4" id="KW-1185">Reference proteome</keyword>
<dbReference type="Pfam" id="PF07228">
    <property type="entry name" value="SpoIIE"/>
    <property type="match status" value="1"/>
</dbReference>
<organism evidence="3 4">
    <name type="scientific">Trebonia kvetii</name>
    <dbReference type="NCBI Taxonomy" id="2480626"/>
    <lineage>
        <taxon>Bacteria</taxon>
        <taxon>Bacillati</taxon>
        <taxon>Actinomycetota</taxon>
        <taxon>Actinomycetes</taxon>
        <taxon>Streptosporangiales</taxon>
        <taxon>Treboniaceae</taxon>
        <taxon>Trebonia</taxon>
    </lineage>
</organism>
<dbReference type="PANTHER" id="PTHR43156:SF2">
    <property type="entry name" value="STAGE II SPORULATION PROTEIN E"/>
    <property type="match status" value="1"/>
</dbReference>
<evidence type="ECO:0000259" key="2">
    <source>
        <dbReference type="PROSITE" id="PS51746"/>
    </source>
</evidence>
<dbReference type="PANTHER" id="PTHR43156">
    <property type="entry name" value="STAGE II SPORULATION PROTEIN E-RELATED"/>
    <property type="match status" value="1"/>
</dbReference>
<dbReference type="AlphaFoldDB" id="A0A6P2C1U0"/>
<feature type="domain" description="PPM-type phosphatase" evidence="2">
    <location>
        <begin position="164"/>
        <end position="398"/>
    </location>
</feature>
<dbReference type="Gene3D" id="3.60.40.10">
    <property type="entry name" value="PPM-type phosphatase domain"/>
    <property type="match status" value="1"/>
</dbReference>
<dbReference type="SMART" id="SM00331">
    <property type="entry name" value="PP2C_SIG"/>
    <property type="match status" value="1"/>
</dbReference>
<accession>A0A6P2C1U0</accession>
<dbReference type="InterPro" id="IPR052016">
    <property type="entry name" value="Bact_Sigma-Reg"/>
</dbReference>
<gene>
    <name evidence="3" type="ORF">EAS64_09840</name>
</gene>
<dbReference type="GO" id="GO:0016791">
    <property type="term" value="F:phosphatase activity"/>
    <property type="evidence" value="ECO:0007669"/>
    <property type="project" value="TreeGrafter"/>
</dbReference>
<dbReference type="InterPro" id="IPR036457">
    <property type="entry name" value="PPM-type-like_dom_sf"/>
</dbReference>
<protein>
    <submittedName>
        <fullName evidence="3">Serine/threonine-protein phosphatase</fullName>
    </submittedName>
</protein>
<evidence type="ECO:0000256" key="1">
    <source>
        <dbReference type="ARBA" id="ARBA00022801"/>
    </source>
</evidence>
<dbReference type="Proteomes" id="UP000460272">
    <property type="component" value="Unassembled WGS sequence"/>
</dbReference>
<dbReference type="InterPro" id="IPR001932">
    <property type="entry name" value="PPM-type_phosphatase-like_dom"/>
</dbReference>